<evidence type="ECO:0000313" key="3">
    <source>
        <dbReference type="Proteomes" id="UP000765509"/>
    </source>
</evidence>
<feature type="region of interest" description="Disordered" evidence="1">
    <location>
        <begin position="78"/>
        <end position="107"/>
    </location>
</feature>
<comment type="caution">
    <text evidence="2">The sequence shown here is derived from an EMBL/GenBank/DDBJ whole genome shotgun (WGS) entry which is preliminary data.</text>
</comment>
<feature type="compositionally biased region" description="Polar residues" evidence="1">
    <location>
        <begin position="147"/>
        <end position="157"/>
    </location>
</feature>
<dbReference type="Proteomes" id="UP000765509">
    <property type="component" value="Unassembled WGS sequence"/>
</dbReference>
<dbReference type="EMBL" id="AVOT02056201">
    <property type="protein sequence ID" value="MBW0550579.1"/>
    <property type="molecule type" value="Genomic_DNA"/>
</dbReference>
<feature type="compositionally biased region" description="Polar residues" evidence="1">
    <location>
        <begin position="79"/>
        <end position="106"/>
    </location>
</feature>
<accession>A0A9Q3P6S8</accession>
<proteinExistence type="predicted"/>
<evidence type="ECO:0000313" key="2">
    <source>
        <dbReference type="EMBL" id="MBW0550579.1"/>
    </source>
</evidence>
<keyword evidence="3" id="KW-1185">Reference proteome</keyword>
<protein>
    <submittedName>
        <fullName evidence="2">Uncharacterized protein</fullName>
    </submittedName>
</protein>
<reference evidence="2" key="1">
    <citation type="submission" date="2021-03" db="EMBL/GenBank/DDBJ databases">
        <title>Draft genome sequence of rust myrtle Austropuccinia psidii MF-1, a brazilian biotype.</title>
        <authorList>
            <person name="Quecine M.C."/>
            <person name="Pachon D.M.R."/>
            <person name="Bonatelli M.L."/>
            <person name="Correr F.H."/>
            <person name="Franceschini L.M."/>
            <person name="Leite T.F."/>
            <person name="Margarido G.R.A."/>
            <person name="Almeida C.A."/>
            <person name="Ferrarezi J.A."/>
            <person name="Labate C.A."/>
        </authorList>
    </citation>
    <scope>NUCLEOTIDE SEQUENCE</scope>
    <source>
        <strain evidence="2">MF-1</strain>
    </source>
</reference>
<gene>
    <name evidence="2" type="ORF">O181_090294</name>
</gene>
<feature type="region of interest" description="Disordered" evidence="1">
    <location>
        <begin position="147"/>
        <end position="196"/>
    </location>
</feature>
<dbReference type="AlphaFoldDB" id="A0A9Q3P6S8"/>
<evidence type="ECO:0000256" key="1">
    <source>
        <dbReference type="SAM" id="MobiDB-lite"/>
    </source>
</evidence>
<name>A0A9Q3P6S8_9BASI</name>
<sequence length="196" mass="21750">MTMAPPETKALQCLSLFMKDLSIVTCHLSKIMTSNNSSSHFAFCCWGRKPTTHSESWKKYCSQDKYCSYDSISLPPTAKIQSRSPKTANELSLRSMQPTGSQYISRNQERTQHIKCSKSLTEVAADHLDNTGSEVCSGNTTVKCSLDSDLSPTSKPNTLEEYSKGTNTNTIKKDKNPSSNLPDANSMKVYNKRSTI</sequence>
<organism evidence="2 3">
    <name type="scientific">Austropuccinia psidii MF-1</name>
    <dbReference type="NCBI Taxonomy" id="1389203"/>
    <lineage>
        <taxon>Eukaryota</taxon>
        <taxon>Fungi</taxon>
        <taxon>Dikarya</taxon>
        <taxon>Basidiomycota</taxon>
        <taxon>Pucciniomycotina</taxon>
        <taxon>Pucciniomycetes</taxon>
        <taxon>Pucciniales</taxon>
        <taxon>Sphaerophragmiaceae</taxon>
        <taxon>Austropuccinia</taxon>
    </lineage>
</organism>